<keyword evidence="2" id="KW-1185">Reference proteome</keyword>
<comment type="caution">
    <text evidence="1">The sequence shown here is derived from an EMBL/GenBank/DDBJ whole genome shotgun (WGS) entry which is preliminary data.</text>
</comment>
<evidence type="ECO:0000313" key="1">
    <source>
        <dbReference type="EMBL" id="KAG7451180.1"/>
    </source>
</evidence>
<dbReference type="RefSeq" id="XP_043044680.1">
    <property type="nucleotide sequence ID" value="XM_043180801.1"/>
</dbReference>
<dbReference type="GeneID" id="66103097"/>
<dbReference type="AlphaFoldDB" id="A0A9P7W2F9"/>
<reference evidence="1" key="1">
    <citation type="submission" date="2020-11" db="EMBL/GenBank/DDBJ databases">
        <title>Adaptations for nitrogen fixation in a non-lichenized fungal sporocarp promotes dispersal by wood-feeding termites.</title>
        <authorList>
            <consortium name="DOE Joint Genome Institute"/>
            <person name="Koch R.A."/>
            <person name="Yoon G."/>
            <person name="Arayal U."/>
            <person name="Lail K."/>
            <person name="Amirebrahimi M."/>
            <person name="Labutti K."/>
            <person name="Lipzen A."/>
            <person name="Riley R."/>
            <person name="Barry K."/>
            <person name="Henrissat B."/>
            <person name="Grigoriev I.V."/>
            <person name="Herr J.R."/>
            <person name="Aime M.C."/>
        </authorList>
    </citation>
    <scope>NUCLEOTIDE SEQUENCE</scope>
    <source>
        <strain evidence="1">MCA 3950</strain>
    </source>
</reference>
<protein>
    <submittedName>
        <fullName evidence="1">Uncharacterized protein</fullName>
    </submittedName>
</protein>
<organism evidence="1 2">
    <name type="scientific">Guyanagaster necrorhizus</name>
    <dbReference type="NCBI Taxonomy" id="856835"/>
    <lineage>
        <taxon>Eukaryota</taxon>
        <taxon>Fungi</taxon>
        <taxon>Dikarya</taxon>
        <taxon>Basidiomycota</taxon>
        <taxon>Agaricomycotina</taxon>
        <taxon>Agaricomycetes</taxon>
        <taxon>Agaricomycetidae</taxon>
        <taxon>Agaricales</taxon>
        <taxon>Marasmiineae</taxon>
        <taxon>Physalacriaceae</taxon>
        <taxon>Guyanagaster</taxon>
    </lineage>
</organism>
<gene>
    <name evidence="1" type="ORF">BT62DRAFT_404779</name>
</gene>
<name>A0A9P7W2F9_9AGAR</name>
<sequence>MTRNLTGNFLANITHRTSLPEPKYGSHPGQFRQEVHVNQPAIVPEHHESTVVGAAYIKVDDVSSIGRQKPTCEGELIDMFPPMPTASITIEGTGIYLSTVCDFCTIRKHYNACIERRDEFVRVRAESRKRALLGPKVPYKFFCWIPWPWSMCPLQRSHQNRGPW</sequence>
<dbReference type="Proteomes" id="UP000812287">
    <property type="component" value="Unassembled WGS sequence"/>
</dbReference>
<evidence type="ECO:0000313" key="2">
    <source>
        <dbReference type="Proteomes" id="UP000812287"/>
    </source>
</evidence>
<accession>A0A9P7W2F9</accession>
<proteinExistence type="predicted"/>
<dbReference type="EMBL" id="MU250525">
    <property type="protein sequence ID" value="KAG7451180.1"/>
    <property type="molecule type" value="Genomic_DNA"/>
</dbReference>